<proteinExistence type="predicted"/>
<dbReference type="Proteomes" id="UP000054771">
    <property type="component" value="Unassembled WGS sequence"/>
</dbReference>
<evidence type="ECO:0000313" key="4">
    <source>
        <dbReference type="EMBL" id="CEL00459.1"/>
    </source>
</evidence>
<dbReference type="Gene3D" id="3.40.50.720">
    <property type="entry name" value="NAD(P)-binding Rossmann-like Domain"/>
    <property type="match status" value="1"/>
</dbReference>
<keyword evidence="1" id="KW-0521">NADP</keyword>
<dbReference type="OrthoDB" id="9974981at2759"/>
<sequence>MTTVRNLAIAGASGSLGKVVIEALLASGQYNVKALTRKGSDAAFPPSVQVAAVDYNSVDELTAVLINQDVVIATCGPTALESQIPLIEAAVAAGVKRFIPSEFTADIGNPKARTLPQYAGQLRIQDILQSAANEHPEFTYTSIRNGVFLDWGLAMGFQVDLKSEHPAFYDGGDRPFSTTTLATVAQAVVGVLGHLEETKNRAVYVHDVVTTQRHLLSLARKIAPERRWEPVSVSTENMERKARENLAQGKVDLVSLMGFYCRSVFAEGYGGEFARVDNEVLGLGYKSNADLEIILKRVLQ</sequence>
<dbReference type="Gene3D" id="3.90.25.10">
    <property type="entry name" value="UDP-galactose 4-epimerase, domain 1"/>
    <property type="match status" value="1"/>
</dbReference>
<dbReference type="InterPro" id="IPR036291">
    <property type="entry name" value="NAD(P)-bd_dom_sf"/>
</dbReference>
<dbReference type="InterPro" id="IPR051609">
    <property type="entry name" value="NmrA/Isoflavone_reductase-like"/>
</dbReference>
<evidence type="ECO:0000259" key="3">
    <source>
        <dbReference type="Pfam" id="PF05368"/>
    </source>
</evidence>
<feature type="domain" description="NmrA-like" evidence="3">
    <location>
        <begin position="7"/>
        <end position="214"/>
    </location>
</feature>
<dbReference type="STRING" id="454130.A0A0U5FMG9"/>
<organism evidence="4 5">
    <name type="scientific">Aspergillus calidoustus</name>
    <dbReference type="NCBI Taxonomy" id="454130"/>
    <lineage>
        <taxon>Eukaryota</taxon>
        <taxon>Fungi</taxon>
        <taxon>Dikarya</taxon>
        <taxon>Ascomycota</taxon>
        <taxon>Pezizomycotina</taxon>
        <taxon>Eurotiomycetes</taxon>
        <taxon>Eurotiomycetidae</taxon>
        <taxon>Eurotiales</taxon>
        <taxon>Aspergillaceae</taxon>
        <taxon>Aspergillus</taxon>
        <taxon>Aspergillus subgen. Nidulantes</taxon>
    </lineage>
</organism>
<dbReference type="CDD" id="cd05259">
    <property type="entry name" value="PCBER_SDR_a"/>
    <property type="match status" value="1"/>
</dbReference>
<dbReference type="GO" id="GO:0016491">
    <property type="term" value="F:oxidoreductase activity"/>
    <property type="evidence" value="ECO:0007669"/>
    <property type="project" value="UniProtKB-KW"/>
</dbReference>
<evidence type="ECO:0000256" key="2">
    <source>
        <dbReference type="ARBA" id="ARBA00023002"/>
    </source>
</evidence>
<dbReference type="PANTHER" id="PTHR47706">
    <property type="entry name" value="NMRA-LIKE FAMILY PROTEIN"/>
    <property type="match status" value="1"/>
</dbReference>
<reference evidence="5" key="1">
    <citation type="journal article" date="2016" name="Genome Announc.">
        <title>Draft genome sequences of fungus Aspergillus calidoustus.</title>
        <authorList>
            <person name="Horn F."/>
            <person name="Linde J."/>
            <person name="Mattern D.J."/>
            <person name="Walther G."/>
            <person name="Guthke R."/>
            <person name="Scherlach K."/>
            <person name="Martin K."/>
            <person name="Brakhage A.A."/>
            <person name="Petzke L."/>
            <person name="Valiante V."/>
        </authorList>
    </citation>
    <scope>NUCLEOTIDE SEQUENCE [LARGE SCALE GENOMIC DNA]</scope>
    <source>
        <strain evidence="5">SF006504</strain>
    </source>
</reference>
<accession>A0A0U5FMG9</accession>
<dbReference type="PANTHER" id="PTHR47706:SF1">
    <property type="entry name" value="CIPA-LIKE, PUTATIVE (AFU_ORTHOLOGUE AFUA_1G12460)-RELATED"/>
    <property type="match status" value="1"/>
</dbReference>
<dbReference type="Pfam" id="PF05368">
    <property type="entry name" value="NmrA"/>
    <property type="match status" value="1"/>
</dbReference>
<keyword evidence="2" id="KW-0560">Oxidoreductase</keyword>
<dbReference type="EMBL" id="CDMC01000001">
    <property type="protein sequence ID" value="CEL00459.1"/>
    <property type="molecule type" value="Genomic_DNA"/>
</dbReference>
<evidence type="ECO:0000256" key="1">
    <source>
        <dbReference type="ARBA" id="ARBA00022857"/>
    </source>
</evidence>
<protein>
    <recommendedName>
        <fullName evidence="3">NmrA-like domain-containing protein</fullName>
    </recommendedName>
</protein>
<gene>
    <name evidence="4" type="ORF">ASPCAL00059</name>
</gene>
<evidence type="ECO:0000313" key="5">
    <source>
        <dbReference type="Proteomes" id="UP000054771"/>
    </source>
</evidence>
<dbReference type="OMA" id="YHSKLAI"/>
<keyword evidence="5" id="KW-1185">Reference proteome</keyword>
<dbReference type="InterPro" id="IPR045312">
    <property type="entry name" value="PCBER-like"/>
</dbReference>
<dbReference type="InterPro" id="IPR008030">
    <property type="entry name" value="NmrA-like"/>
</dbReference>
<dbReference type="SUPFAM" id="SSF51735">
    <property type="entry name" value="NAD(P)-binding Rossmann-fold domains"/>
    <property type="match status" value="1"/>
</dbReference>
<name>A0A0U5FMG9_ASPCI</name>
<dbReference type="AlphaFoldDB" id="A0A0U5FMG9"/>